<name>A0ACC2LQH9_PERAE</name>
<evidence type="ECO:0000313" key="1">
    <source>
        <dbReference type="EMBL" id="KAJ8635620.1"/>
    </source>
</evidence>
<sequence length="86" mass="9667">MGGLRRKRDKTENGEYVRSFHASSVDEKFELLGIMANVFSVAPESLSTLFEGTPSIRKDTLRFIQLREDFKTAKTASRLNALVAES</sequence>
<reference evidence="1 2" key="1">
    <citation type="journal article" date="2022" name="Hortic Res">
        <title>A haplotype resolved chromosomal level avocado genome allows analysis of novel avocado genes.</title>
        <authorList>
            <person name="Nath O."/>
            <person name="Fletcher S.J."/>
            <person name="Hayward A."/>
            <person name="Shaw L.M."/>
            <person name="Masouleh A.K."/>
            <person name="Furtado A."/>
            <person name="Henry R.J."/>
            <person name="Mitter N."/>
        </authorList>
    </citation>
    <scope>NUCLEOTIDE SEQUENCE [LARGE SCALE GENOMIC DNA]</scope>
    <source>
        <strain evidence="2">cv. Hass</strain>
    </source>
</reference>
<comment type="caution">
    <text evidence="1">The sequence shown here is derived from an EMBL/GenBank/DDBJ whole genome shotgun (WGS) entry which is preliminary data.</text>
</comment>
<dbReference type="Proteomes" id="UP001234297">
    <property type="component" value="Chromosome 3"/>
</dbReference>
<protein>
    <submittedName>
        <fullName evidence="1">Uncharacterized protein</fullName>
    </submittedName>
</protein>
<organism evidence="1 2">
    <name type="scientific">Persea americana</name>
    <name type="common">Avocado</name>
    <dbReference type="NCBI Taxonomy" id="3435"/>
    <lineage>
        <taxon>Eukaryota</taxon>
        <taxon>Viridiplantae</taxon>
        <taxon>Streptophyta</taxon>
        <taxon>Embryophyta</taxon>
        <taxon>Tracheophyta</taxon>
        <taxon>Spermatophyta</taxon>
        <taxon>Magnoliopsida</taxon>
        <taxon>Magnoliidae</taxon>
        <taxon>Laurales</taxon>
        <taxon>Lauraceae</taxon>
        <taxon>Persea</taxon>
    </lineage>
</organism>
<proteinExistence type="predicted"/>
<accession>A0ACC2LQH9</accession>
<evidence type="ECO:0000313" key="2">
    <source>
        <dbReference type="Proteomes" id="UP001234297"/>
    </source>
</evidence>
<keyword evidence="2" id="KW-1185">Reference proteome</keyword>
<dbReference type="EMBL" id="CM056811">
    <property type="protein sequence ID" value="KAJ8635620.1"/>
    <property type="molecule type" value="Genomic_DNA"/>
</dbReference>
<gene>
    <name evidence="1" type="ORF">MRB53_009887</name>
</gene>